<comment type="caution">
    <text evidence="3">The sequence shown here is derived from an EMBL/GenBank/DDBJ whole genome shotgun (WGS) entry which is preliminary data.</text>
</comment>
<keyword evidence="4" id="KW-1185">Reference proteome</keyword>
<proteinExistence type="predicted"/>
<gene>
    <name evidence="3" type="ORF">OEA41_003843</name>
</gene>
<reference evidence="3" key="1">
    <citation type="submission" date="2022-11" db="EMBL/GenBank/DDBJ databases">
        <title>Chromosomal genome sequence assembly and mating type (MAT) locus characterization of the leprose asexual lichenized fungus Lepraria neglecta (Nyl.) Erichsen.</title>
        <authorList>
            <person name="Allen J.L."/>
            <person name="Pfeffer B."/>
        </authorList>
    </citation>
    <scope>NUCLEOTIDE SEQUENCE</scope>
    <source>
        <strain evidence="3">Allen 5258</strain>
    </source>
</reference>
<organism evidence="3 4">
    <name type="scientific">Lepraria neglecta</name>
    <dbReference type="NCBI Taxonomy" id="209136"/>
    <lineage>
        <taxon>Eukaryota</taxon>
        <taxon>Fungi</taxon>
        <taxon>Dikarya</taxon>
        <taxon>Ascomycota</taxon>
        <taxon>Pezizomycotina</taxon>
        <taxon>Lecanoromycetes</taxon>
        <taxon>OSLEUM clade</taxon>
        <taxon>Lecanoromycetidae</taxon>
        <taxon>Lecanorales</taxon>
        <taxon>Lecanorineae</taxon>
        <taxon>Stereocaulaceae</taxon>
        <taxon>Lepraria</taxon>
    </lineage>
</organism>
<evidence type="ECO:0000256" key="1">
    <source>
        <dbReference type="SAM" id="MobiDB-lite"/>
    </source>
</evidence>
<feature type="region of interest" description="Disordered" evidence="1">
    <location>
        <begin position="59"/>
        <end position="80"/>
    </location>
</feature>
<feature type="chain" id="PRO_5042220485" evidence="2">
    <location>
        <begin position="17"/>
        <end position="80"/>
    </location>
</feature>
<evidence type="ECO:0000313" key="4">
    <source>
        <dbReference type="Proteomes" id="UP001276659"/>
    </source>
</evidence>
<dbReference type="AlphaFoldDB" id="A0AAE0DJ99"/>
<keyword evidence="2" id="KW-0732">Signal</keyword>
<name>A0AAE0DJ99_9LECA</name>
<protein>
    <submittedName>
        <fullName evidence="3">Uncharacterized protein</fullName>
    </submittedName>
</protein>
<evidence type="ECO:0000313" key="3">
    <source>
        <dbReference type="EMBL" id="KAK3171759.1"/>
    </source>
</evidence>
<feature type="signal peptide" evidence="2">
    <location>
        <begin position="1"/>
        <end position="16"/>
    </location>
</feature>
<dbReference type="Proteomes" id="UP001276659">
    <property type="component" value="Unassembled WGS sequence"/>
</dbReference>
<accession>A0AAE0DJ99</accession>
<sequence>MQFFLLSAAFAGATLAAPSAKDMNMARQLAPPAPEQCSGSGCMLAGPEVLQHGRWRYERNASPDGIPNGACADYEPTPDK</sequence>
<evidence type="ECO:0000256" key="2">
    <source>
        <dbReference type="SAM" id="SignalP"/>
    </source>
</evidence>
<dbReference type="EMBL" id="JASNWA010000008">
    <property type="protein sequence ID" value="KAK3171759.1"/>
    <property type="molecule type" value="Genomic_DNA"/>
</dbReference>